<reference evidence="3" key="1">
    <citation type="submission" date="2017-01" db="EMBL/GenBank/DDBJ databases">
        <authorList>
            <person name="Varghese N."/>
            <person name="Submissions S."/>
        </authorList>
    </citation>
    <scope>NUCLEOTIDE SEQUENCE [LARGE SCALE GENOMIC DNA]</scope>
    <source>
        <strain evidence="3">DSM 23127</strain>
    </source>
</reference>
<dbReference type="STRING" id="570947.SAMN05421687_11535"/>
<feature type="transmembrane region" description="Helical" evidence="1">
    <location>
        <begin position="7"/>
        <end position="25"/>
    </location>
</feature>
<evidence type="ECO:0000313" key="2">
    <source>
        <dbReference type="EMBL" id="SIS63631.1"/>
    </source>
</evidence>
<evidence type="ECO:0000313" key="3">
    <source>
        <dbReference type="Proteomes" id="UP000187608"/>
    </source>
</evidence>
<dbReference type="RefSeq" id="WP_076560688.1">
    <property type="nucleotide sequence ID" value="NZ_FTOC01000015.1"/>
</dbReference>
<proteinExistence type="predicted"/>
<feature type="transmembrane region" description="Helical" evidence="1">
    <location>
        <begin position="31"/>
        <end position="49"/>
    </location>
</feature>
<organism evidence="2 3">
    <name type="scientific">Salimicrobium flavidum</name>
    <dbReference type="NCBI Taxonomy" id="570947"/>
    <lineage>
        <taxon>Bacteria</taxon>
        <taxon>Bacillati</taxon>
        <taxon>Bacillota</taxon>
        <taxon>Bacilli</taxon>
        <taxon>Bacillales</taxon>
        <taxon>Bacillaceae</taxon>
        <taxon>Salimicrobium</taxon>
    </lineage>
</organism>
<gene>
    <name evidence="2" type="ORF">SAMN05421687_11535</name>
</gene>
<protein>
    <submittedName>
        <fullName evidence="2">Uncharacterized protein</fullName>
    </submittedName>
</protein>
<dbReference type="OrthoDB" id="2428753at2"/>
<keyword evidence="1" id="KW-0812">Transmembrane</keyword>
<keyword evidence="1" id="KW-0472">Membrane</keyword>
<name>A0A1N7KQ14_9BACI</name>
<keyword evidence="1" id="KW-1133">Transmembrane helix</keyword>
<dbReference type="EMBL" id="FTOC01000015">
    <property type="protein sequence ID" value="SIS63631.1"/>
    <property type="molecule type" value="Genomic_DNA"/>
</dbReference>
<accession>A0A1N7KQ14</accession>
<dbReference type="AlphaFoldDB" id="A0A1N7KQ14"/>
<keyword evidence="3" id="KW-1185">Reference proteome</keyword>
<evidence type="ECO:0000256" key="1">
    <source>
        <dbReference type="SAM" id="Phobius"/>
    </source>
</evidence>
<dbReference type="Proteomes" id="UP000187608">
    <property type="component" value="Unassembled WGS sequence"/>
</dbReference>
<feature type="transmembrane region" description="Helical" evidence="1">
    <location>
        <begin position="56"/>
        <end position="79"/>
    </location>
</feature>
<sequence>MNKYGGISILMSVLSVLALFVLRGPNANGHLIIAIFSFFSGIGITLAILSKKLIAVTLGLILNGGVLVYTYLLLIAFGISEP</sequence>